<gene>
    <name evidence="1" type="ORF">C463_11982</name>
</gene>
<evidence type="ECO:0000313" key="1">
    <source>
        <dbReference type="EMBL" id="ELZ41651.1"/>
    </source>
</evidence>
<protein>
    <recommendedName>
        <fullName evidence="3">Nucleic acid-binding protein</fullName>
    </recommendedName>
</protein>
<keyword evidence="2" id="KW-1185">Reference proteome</keyword>
<dbReference type="PANTHER" id="PTHR39550">
    <property type="entry name" value="SLL0658 PROTEIN"/>
    <property type="match status" value="1"/>
</dbReference>
<sequence length="179" mass="19112">MTRVFLDATTLIALGTIGELEQLTSFSGELVILPIVQNEVTIEPAQTNLSRFIDQYEIATTDPALQGRVQQAKNILGEKEQNGDVALIAAVLAYTAEDRPVGVVSDDQRVRTTARGLGAIVTGTVGVIVRAVEEGLDRETAYDLITQIDSHGLHMTGSLREKAYSLIDEAAESTSAGNG</sequence>
<dbReference type="Pfam" id="PF11848">
    <property type="entry name" value="DUF3368"/>
    <property type="match status" value="1"/>
</dbReference>
<comment type="caution">
    <text evidence="1">The sequence shown here is derived from an EMBL/GenBank/DDBJ whole genome shotgun (WGS) entry which is preliminary data.</text>
</comment>
<dbReference type="Proteomes" id="UP000011586">
    <property type="component" value="Unassembled WGS sequence"/>
</dbReference>
<organism evidence="1 2">
    <name type="scientific">Halorubrum californiense DSM 19288</name>
    <dbReference type="NCBI Taxonomy" id="1227465"/>
    <lineage>
        <taxon>Archaea</taxon>
        <taxon>Methanobacteriati</taxon>
        <taxon>Methanobacteriota</taxon>
        <taxon>Stenosarchaea group</taxon>
        <taxon>Halobacteria</taxon>
        <taxon>Halobacteriales</taxon>
        <taxon>Haloferacaceae</taxon>
        <taxon>Halorubrum</taxon>
    </lineage>
</organism>
<evidence type="ECO:0000313" key="2">
    <source>
        <dbReference type="Proteomes" id="UP000011586"/>
    </source>
</evidence>
<dbReference type="InterPro" id="IPR021799">
    <property type="entry name" value="PIN-like_prokaryotic"/>
</dbReference>
<name>M0E1L0_9EURY</name>
<evidence type="ECO:0008006" key="3">
    <source>
        <dbReference type="Google" id="ProtNLM"/>
    </source>
</evidence>
<dbReference type="RefSeq" id="WP_008443984.1">
    <property type="nucleotide sequence ID" value="NZ_AOJK01000062.1"/>
</dbReference>
<dbReference type="PANTHER" id="PTHR39550:SF1">
    <property type="entry name" value="SLL0658 PROTEIN"/>
    <property type="match status" value="1"/>
</dbReference>
<dbReference type="AlphaFoldDB" id="M0E1L0"/>
<proteinExistence type="predicted"/>
<accession>M0E1L0</accession>
<reference evidence="1 2" key="1">
    <citation type="journal article" date="2014" name="PLoS Genet.">
        <title>Phylogenetically driven sequencing of extremely halophilic archaea reveals strategies for static and dynamic osmo-response.</title>
        <authorList>
            <person name="Becker E.A."/>
            <person name="Seitzer P.M."/>
            <person name="Tritt A."/>
            <person name="Larsen D."/>
            <person name="Krusor M."/>
            <person name="Yao A.I."/>
            <person name="Wu D."/>
            <person name="Madern D."/>
            <person name="Eisen J.A."/>
            <person name="Darling A.E."/>
            <person name="Facciotti M.T."/>
        </authorList>
    </citation>
    <scope>NUCLEOTIDE SEQUENCE [LARGE SCALE GENOMIC DNA]</scope>
    <source>
        <strain evidence="1 2">DSM 19288</strain>
    </source>
</reference>
<dbReference type="OrthoDB" id="328022at2157"/>
<dbReference type="EMBL" id="AOJK01000062">
    <property type="protein sequence ID" value="ELZ41651.1"/>
    <property type="molecule type" value="Genomic_DNA"/>
</dbReference>